<dbReference type="PANTHER" id="PTHR33361:SF2">
    <property type="entry name" value="DUF885 DOMAIN-CONTAINING PROTEIN"/>
    <property type="match status" value="1"/>
</dbReference>
<dbReference type="STRING" id="556325.BHE16_04745"/>
<dbReference type="KEGG" id="nae:BHE16_04745"/>
<sequence length="558" mass="62129">MTFETPITRAPSAIDEACEKFFAEYLKLSPEFGASLGLPGFEEAYEDRSPEGQRQVRDLMQRALNEIMGATPVDSIDQVTQHAVHERLSLWIENIDSGWTPLNNIASAPQNIRAVLDLLPTATAEDWDHIAGRLENIPEALSQAAASYKKSASEGKIAARRQVDIVLGQIADYTKAGGFFEHLVESAPQIFRTDRLQASADAAKSGYEQFAEFLRTELLPLAPEKDAFGRERYLLASREFLGTSIDIDETYAWGVAELDRIIAEQERVANAIKPGATIEEAKALLNADSSRVLHGTDALKAWMQEKSDAAVAALGEHHFDIPEPVRKLECKIAPTQEGGIYYTGPSDDFSRPGQMWWSVPAGEETFLTWSETSTVYHEGVPGHHLQIGTAVYLKETLNSVRRNFIWVSGHGEGWALYAERLMQELGYLDDLGDYLGMLDAQRMRAARVVFDLGVHCELEIPEQWGSGVWTPEAGYEFLKKNLDTSPGQLDFEFNRYLGWAGQAPAYKIGERLWNDLRDEVKLREGAAFDLKKFHREALALGSVGLDTLKFALTEVTVA</sequence>
<proteinExistence type="predicted"/>
<organism evidence="1 2">
    <name type="scientific">Neomicrococcus aestuarii</name>
    <dbReference type="NCBI Taxonomy" id="556325"/>
    <lineage>
        <taxon>Bacteria</taxon>
        <taxon>Bacillati</taxon>
        <taxon>Actinomycetota</taxon>
        <taxon>Actinomycetes</taxon>
        <taxon>Micrococcales</taxon>
        <taxon>Micrococcaceae</taxon>
        <taxon>Neomicrococcus</taxon>
    </lineage>
</organism>
<evidence type="ECO:0000313" key="1">
    <source>
        <dbReference type="EMBL" id="APF40437.1"/>
    </source>
</evidence>
<protein>
    <recommendedName>
        <fullName evidence="3">DUF885 domain-containing protein</fullName>
    </recommendedName>
</protein>
<dbReference type="PANTHER" id="PTHR33361">
    <property type="entry name" value="GLR0591 PROTEIN"/>
    <property type="match status" value="1"/>
</dbReference>
<dbReference type="InterPro" id="IPR010281">
    <property type="entry name" value="DUF885"/>
</dbReference>
<reference evidence="1 2" key="1">
    <citation type="submission" date="2016-11" db="EMBL/GenBank/DDBJ databases">
        <title>Genome sequencing of Zhihengliuella aestuarii B18 antagonistic to Plasmodiophora brassicae.</title>
        <authorList>
            <person name="Luo Y."/>
        </authorList>
    </citation>
    <scope>NUCLEOTIDE SEQUENCE [LARGE SCALE GENOMIC DNA]</scope>
    <source>
        <strain evidence="1 2">B18</strain>
    </source>
</reference>
<evidence type="ECO:0000313" key="2">
    <source>
        <dbReference type="Proteomes" id="UP000183530"/>
    </source>
</evidence>
<accession>A0A1L2ZMJ6</accession>
<name>A0A1L2ZMJ6_9MICC</name>
<dbReference type="Proteomes" id="UP000183530">
    <property type="component" value="Chromosome"/>
</dbReference>
<gene>
    <name evidence="1" type="ORF">BHE16_04745</name>
</gene>
<evidence type="ECO:0008006" key="3">
    <source>
        <dbReference type="Google" id="ProtNLM"/>
    </source>
</evidence>
<dbReference type="EMBL" id="CP018135">
    <property type="protein sequence ID" value="APF40437.1"/>
    <property type="molecule type" value="Genomic_DNA"/>
</dbReference>
<dbReference type="AlphaFoldDB" id="A0A1L2ZMJ6"/>
<keyword evidence="2" id="KW-1185">Reference proteome</keyword>
<dbReference type="RefSeq" id="WP_071893916.1">
    <property type="nucleotide sequence ID" value="NZ_CP018135.1"/>
</dbReference>
<dbReference type="OrthoDB" id="9760040at2"/>
<dbReference type="Pfam" id="PF05960">
    <property type="entry name" value="DUF885"/>
    <property type="match status" value="1"/>
</dbReference>